<protein>
    <recommendedName>
        <fullName evidence="3">GNAT family N-acetyltransferase</fullName>
    </recommendedName>
</protein>
<gene>
    <name evidence="1" type="ORF">RM697_04595</name>
</gene>
<reference evidence="1 2" key="1">
    <citation type="submission" date="2023-09" db="EMBL/GenBank/DDBJ databases">
        <authorList>
            <person name="Rey-Velasco X."/>
        </authorList>
    </citation>
    <scope>NUCLEOTIDE SEQUENCE [LARGE SCALE GENOMIC DNA]</scope>
    <source>
        <strain evidence="1 2">W332</strain>
    </source>
</reference>
<proteinExistence type="predicted"/>
<evidence type="ECO:0008006" key="3">
    <source>
        <dbReference type="Google" id="ProtNLM"/>
    </source>
</evidence>
<evidence type="ECO:0000313" key="1">
    <source>
        <dbReference type="EMBL" id="MDT0557911.1"/>
    </source>
</evidence>
<dbReference type="RefSeq" id="WP_311426685.1">
    <property type="nucleotide sequence ID" value="NZ_JAVRIA010000002.1"/>
</dbReference>
<evidence type="ECO:0000313" key="2">
    <source>
        <dbReference type="Proteomes" id="UP001259492"/>
    </source>
</evidence>
<organism evidence="1 2">
    <name type="scientific">Microcosmobacter mediterraneus</name>
    <dbReference type="NCBI Taxonomy" id="3075607"/>
    <lineage>
        <taxon>Bacteria</taxon>
        <taxon>Pseudomonadati</taxon>
        <taxon>Bacteroidota</taxon>
        <taxon>Flavobacteriia</taxon>
        <taxon>Flavobacteriales</taxon>
        <taxon>Flavobacteriaceae</taxon>
        <taxon>Microcosmobacter</taxon>
    </lineage>
</organism>
<sequence>MSELTASFYTTIDDIESEHWNSLGCCDNIYYSPEFFKAFELAHNDIDFTYIIIFKGKEAVAFANTQIVTISIETITKNVKISDSIKRNINRFFNKNSPRILFCGNVFLSGEYGTFLKKGEDKIETFKAIADAVKELYKPNKTLNAVFVKDFKEESLYITNELKCFDYIPMRVEPNMIIHLKEEWSNFEDYKNALKSKYRVKANKADSTSKVLESKLFLPEDIEKYKNQMQALYENTISNSNFNAQVLNLNTYTHLKAFFGDKFIVKGYFYEGELVGYLSAMVNQDHLDAHFIGLDYGLNKACAIYPRILNDYVRLGIEHNSKRINLGRTASEIKSTLGAEPEDLMCYIRHRKTFQNQLMKPFIKNVKIKSFKQHHPFKT</sequence>
<comment type="caution">
    <text evidence="1">The sequence shown here is derived from an EMBL/GenBank/DDBJ whole genome shotgun (WGS) entry which is preliminary data.</text>
</comment>
<dbReference type="EMBL" id="JAVRIA010000002">
    <property type="protein sequence ID" value="MDT0557911.1"/>
    <property type="molecule type" value="Genomic_DNA"/>
</dbReference>
<accession>A0ABU2YID4</accession>
<dbReference type="SUPFAM" id="SSF55729">
    <property type="entry name" value="Acyl-CoA N-acyltransferases (Nat)"/>
    <property type="match status" value="1"/>
</dbReference>
<dbReference type="Proteomes" id="UP001259492">
    <property type="component" value="Unassembled WGS sequence"/>
</dbReference>
<keyword evidence="2" id="KW-1185">Reference proteome</keyword>
<name>A0ABU2YID4_9FLAO</name>
<dbReference type="InterPro" id="IPR016181">
    <property type="entry name" value="Acyl_CoA_acyltransferase"/>
</dbReference>